<feature type="binding site" evidence="7">
    <location>
        <position position="144"/>
    </location>
    <ligand>
        <name>4-imidazolone-5-propanoate</name>
        <dbReference type="ChEBI" id="CHEBI:77893"/>
    </ligand>
</feature>
<organism evidence="9 10">
    <name type="scientific">Vulcanimicrobium alpinum</name>
    <dbReference type="NCBI Taxonomy" id="3016050"/>
    <lineage>
        <taxon>Bacteria</taxon>
        <taxon>Bacillati</taxon>
        <taxon>Vulcanimicrobiota</taxon>
        <taxon>Vulcanimicrobiia</taxon>
        <taxon>Vulcanimicrobiales</taxon>
        <taxon>Vulcanimicrobiaceae</taxon>
        <taxon>Vulcanimicrobium</taxon>
    </lineage>
</organism>
<feature type="binding site" evidence="7">
    <location>
        <position position="321"/>
    </location>
    <ligand>
        <name>4-imidazolone-5-propanoate</name>
        <dbReference type="ChEBI" id="CHEBI:77893"/>
    </ligand>
</feature>
<reference evidence="9 10" key="1">
    <citation type="journal article" date="2022" name="ISME Commun">
        <title>Vulcanimicrobium alpinus gen. nov. sp. nov., the first cultivated representative of the candidate phylum 'Eremiobacterota', is a metabolically versatile aerobic anoxygenic phototroph.</title>
        <authorList>
            <person name="Yabe S."/>
            <person name="Muto K."/>
            <person name="Abe K."/>
            <person name="Yokota A."/>
            <person name="Staudigel H."/>
            <person name="Tebo B.M."/>
        </authorList>
    </citation>
    <scope>NUCLEOTIDE SEQUENCE [LARGE SCALE GENOMIC DNA]</scope>
    <source>
        <strain evidence="9 10">WC8-2</strain>
    </source>
</reference>
<dbReference type="PANTHER" id="PTHR42752">
    <property type="entry name" value="IMIDAZOLONEPROPIONASE"/>
    <property type="match status" value="1"/>
</dbReference>
<feature type="binding site" evidence="7">
    <location>
        <position position="318"/>
    </location>
    <ligand>
        <name>N-formimidoyl-L-glutamate</name>
        <dbReference type="ChEBI" id="CHEBI:58928"/>
    </ligand>
</feature>
<dbReference type="SUPFAM" id="SSF51556">
    <property type="entry name" value="Metallo-dependent hydrolases"/>
    <property type="match status" value="1"/>
</dbReference>
<keyword evidence="3 7" id="KW-0378">Hydrolase</keyword>
<dbReference type="InterPro" id="IPR005920">
    <property type="entry name" value="HutI"/>
</dbReference>
<dbReference type="GO" id="GO:0050480">
    <property type="term" value="F:imidazolonepropionase activity"/>
    <property type="evidence" value="ECO:0007669"/>
    <property type="project" value="UniProtKB-UniRule"/>
</dbReference>
<comment type="pathway">
    <text evidence="7">Amino-acid degradation; L-histidine degradation into L-glutamate; N-formimidoyl-L-glutamate from L-histidine: step 3/3.</text>
</comment>
<dbReference type="Gene3D" id="3.20.20.140">
    <property type="entry name" value="Metal-dependent hydrolases"/>
    <property type="match status" value="1"/>
</dbReference>
<proteinExistence type="inferred from homology"/>
<evidence type="ECO:0000256" key="2">
    <source>
        <dbReference type="ARBA" id="ARBA00022723"/>
    </source>
</evidence>
<dbReference type="GO" id="GO:0005506">
    <property type="term" value="F:iron ion binding"/>
    <property type="evidence" value="ECO:0007669"/>
    <property type="project" value="UniProtKB-UniRule"/>
</dbReference>
<dbReference type="RefSeq" id="WP_317996905.1">
    <property type="nucleotide sequence ID" value="NZ_AP025523.1"/>
</dbReference>
<dbReference type="InterPro" id="IPR011059">
    <property type="entry name" value="Metal-dep_hydrolase_composite"/>
</dbReference>
<evidence type="ECO:0000256" key="5">
    <source>
        <dbReference type="ARBA" id="ARBA00022833"/>
    </source>
</evidence>
<dbReference type="GO" id="GO:0008270">
    <property type="term" value="F:zinc ion binding"/>
    <property type="evidence" value="ECO:0007669"/>
    <property type="project" value="UniProtKB-UniRule"/>
</dbReference>
<feature type="binding site" evidence="7">
    <location>
        <position position="320"/>
    </location>
    <ligand>
        <name>N-formimidoyl-L-glutamate</name>
        <dbReference type="ChEBI" id="CHEBI:58928"/>
    </ligand>
</feature>
<feature type="binding site" evidence="7">
    <location>
        <position position="72"/>
    </location>
    <ligand>
        <name>Zn(2+)</name>
        <dbReference type="ChEBI" id="CHEBI:29105"/>
    </ligand>
</feature>
<dbReference type="Proteomes" id="UP001317532">
    <property type="component" value="Chromosome"/>
</dbReference>
<dbReference type="NCBIfam" id="TIGR01224">
    <property type="entry name" value="hutI"/>
    <property type="match status" value="1"/>
</dbReference>
<dbReference type="AlphaFoldDB" id="A0AAN2C932"/>
<keyword evidence="10" id="KW-1185">Reference proteome</keyword>
<dbReference type="InterPro" id="IPR032466">
    <property type="entry name" value="Metal_Hydrolase"/>
</dbReference>
<evidence type="ECO:0000256" key="1">
    <source>
        <dbReference type="ARBA" id="ARBA00012864"/>
    </source>
</evidence>
<dbReference type="Pfam" id="PF01979">
    <property type="entry name" value="Amidohydro_1"/>
    <property type="match status" value="1"/>
</dbReference>
<comment type="subcellular location">
    <subcellularLocation>
        <location evidence="7">Cytoplasm</location>
    </subcellularLocation>
</comment>
<evidence type="ECO:0000313" key="10">
    <source>
        <dbReference type="Proteomes" id="UP001317532"/>
    </source>
</evidence>
<keyword evidence="6 7" id="KW-0408">Iron</keyword>
<comment type="function">
    <text evidence="7">Catalyzes the hydrolytic cleavage of the carbon-nitrogen bond in imidazolone-5-propanoate to yield N-formimidoyl-L-glutamate. It is the third step in the universal histidine degradation pathway.</text>
</comment>
<keyword evidence="7" id="KW-0963">Cytoplasm</keyword>
<comment type="catalytic activity">
    <reaction evidence="7">
        <text>4-imidazolone-5-propanoate + H2O = N-formimidoyl-L-glutamate</text>
        <dbReference type="Rhea" id="RHEA:23660"/>
        <dbReference type="ChEBI" id="CHEBI:15377"/>
        <dbReference type="ChEBI" id="CHEBI:58928"/>
        <dbReference type="ChEBI" id="CHEBI:77893"/>
        <dbReference type="EC" id="3.5.2.7"/>
    </reaction>
</comment>
<keyword evidence="2 7" id="KW-0479">Metal-binding</keyword>
<dbReference type="GO" id="GO:0005737">
    <property type="term" value="C:cytoplasm"/>
    <property type="evidence" value="ECO:0007669"/>
    <property type="project" value="UniProtKB-SubCell"/>
</dbReference>
<feature type="binding site" evidence="7">
    <location>
        <position position="81"/>
    </location>
    <ligand>
        <name>4-imidazolone-5-propanoate</name>
        <dbReference type="ChEBI" id="CHEBI:77893"/>
    </ligand>
</feature>
<keyword evidence="5 7" id="KW-0862">Zinc</keyword>
<dbReference type="FunFam" id="3.20.20.140:FF:000007">
    <property type="entry name" value="Imidazolonepropionase"/>
    <property type="match status" value="1"/>
</dbReference>
<evidence type="ECO:0000256" key="7">
    <source>
        <dbReference type="HAMAP-Rule" id="MF_00372"/>
    </source>
</evidence>
<feature type="domain" description="Amidohydrolase-related" evidence="8">
    <location>
        <begin position="63"/>
        <end position="378"/>
    </location>
</feature>
<comment type="cofactor">
    <cofactor evidence="7">
        <name>Zn(2+)</name>
        <dbReference type="ChEBI" id="CHEBI:29105"/>
    </cofactor>
    <cofactor evidence="7">
        <name>Fe(3+)</name>
        <dbReference type="ChEBI" id="CHEBI:29034"/>
    </cofactor>
    <text evidence="7">Binds 1 zinc or iron ion per subunit.</text>
</comment>
<dbReference type="HAMAP" id="MF_00372">
    <property type="entry name" value="HutI"/>
    <property type="match status" value="1"/>
</dbReference>
<dbReference type="EC" id="3.5.2.7" evidence="1 7"/>
<evidence type="ECO:0000256" key="6">
    <source>
        <dbReference type="ARBA" id="ARBA00023004"/>
    </source>
</evidence>
<dbReference type="KEGG" id="vab:WPS_11700"/>
<feature type="binding site" evidence="7">
    <location>
        <position position="176"/>
    </location>
    <ligand>
        <name>4-imidazolone-5-propanoate</name>
        <dbReference type="ChEBI" id="CHEBI:77893"/>
    </ligand>
</feature>
<keyword evidence="4 7" id="KW-0369">Histidine metabolism</keyword>
<feature type="binding site" evidence="7">
    <location>
        <position position="244"/>
    </location>
    <ligand>
        <name>4-imidazolone-5-propanoate</name>
        <dbReference type="ChEBI" id="CHEBI:77893"/>
    </ligand>
</feature>
<feature type="binding site" evidence="7">
    <location>
        <position position="316"/>
    </location>
    <ligand>
        <name>Fe(3+)</name>
        <dbReference type="ChEBI" id="CHEBI:29034"/>
    </ligand>
</feature>
<dbReference type="EMBL" id="AP025523">
    <property type="protein sequence ID" value="BDE05894.1"/>
    <property type="molecule type" value="Genomic_DNA"/>
</dbReference>
<sequence>MSERFDRLWIGADLATMVPGEALIRDGAIATRGETIAWVGARAALPGDASALAAEVIEVSGRWITPGLVDPHTHVVFGGDRLADFVRRIGGETYAAAASGGSGIAYTVAMTRGADDATLLRDATRRVHAMIVAGTTTLEVKSGYGLDVETELRMLRVARRLGALGATVRTTYLGAHVVPAEFADRRDAYLDLVCDEMLPRIARERLADAVDVFCDTLAFSPRETARVLGAAQRCGLPVKVHADQIADTGAAALAAAHGALSADHLEHTDEAGVAALAASGTVAVLLPGAFHYLRETVKPPVASLRAHGVPIALATDCNPGTSPVLTLPTAMHLGCVLFGLSPQEALAATTRNAAHALGLADRGELRVGARADLAFWNVAAPDELSYWLGANLCTAVIAAGEDITPQPSVA</sequence>
<dbReference type="SUPFAM" id="SSF51338">
    <property type="entry name" value="Composite domain of metallo-dependent hydrolases"/>
    <property type="match status" value="1"/>
</dbReference>
<evidence type="ECO:0000256" key="3">
    <source>
        <dbReference type="ARBA" id="ARBA00022801"/>
    </source>
</evidence>
<protein>
    <recommendedName>
        <fullName evidence="1 7">Imidazolonepropionase</fullName>
        <ecNumber evidence="1 7">3.5.2.7</ecNumber>
    </recommendedName>
    <alternativeName>
        <fullName evidence="7">Imidazolone-5-propionate hydrolase</fullName>
    </alternativeName>
</protein>
<dbReference type="PANTHER" id="PTHR42752:SF1">
    <property type="entry name" value="IMIDAZOLONEPROPIONASE-RELATED"/>
    <property type="match status" value="1"/>
</dbReference>
<feature type="binding site" evidence="7">
    <location>
        <position position="74"/>
    </location>
    <ligand>
        <name>Zn(2+)</name>
        <dbReference type="ChEBI" id="CHEBI:29105"/>
    </ligand>
</feature>
<evidence type="ECO:0000313" key="9">
    <source>
        <dbReference type="EMBL" id="BDE05894.1"/>
    </source>
</evidence>
<comment type="similarity">
    <text evidence="7">Belongs to the metallo-dependent hydrolases superfamily. HutI family.</text>
</comment>
<feature type="binding site" evidence="7">
    <location>
        <position position="316"/>
    </location>
    <ligand>
        <name>Zn(2+)</name>
        <dbReference type="ChEBI" id="CHEBI:29105"/>
    </ligand>
</feature>
<feature type="binding site" evidence="7">
    <location>
        <position position="72"/>
    </location>
    <ligand>
        <name>Fe(3+)</name>
        <dbReference type="ChEBI" id="CHEBI:29034"/>
    </ligand>
</feature>
<dbReference type="InterPro" id="IPR006680">
    <property type="entry name" value="Amidohydro-rel"/>
</dbReference>
<feature type="binding site" evidence="7">
    <location>
        <position position="241"/>
    </location>
    <ligand>
        <name>Zn(2+)</name>
        <dbReference type="ChEBI" id="CHEBI:29105"/>
    </ligand>
</feature>
<feature type="binding site" evidence="7">
    <location>
        <position position="144"/>
    </location>
    <ligand>
        <name>N-formimidoyl-L-glutamate</name>
        <dbReference type="ChEBI" id="CHEBI:58928"/>
    </ligand>
</feature>
<evidence type="ECO:0000259" key="8">
    <source>
        <dbReference type="Pfam" id="PF01979"/>
    </source>
</evidence>
<dbReference type="GO" id="GO:0019556">
    <property type="term" value="P:L-histidine catabolic process to glutamate and formamide"/>
    <property type="evidence" value="ECO:0007669"/>
    <property type="project" value="UniProtKB-UniRule"/>
</dbReference>
<accession>A0AAN2C932</accession>
<feature type="binding site" evidence="7">
    <location>
        <position position="241"/>
    </location>
    <ligand>
        <name>Fe(3+)</name>
        <dbReference type="ChEBI" id="CHEBI:29034"/>
    </ligand>
</feature>
<gene>
    <name evidence="7 9" type="primary">hutI</name>
    <name evidence="9" type="ORF">WPS_11700</name>
</gene>
<name>A0AAN2C932_UNVUL</name>
<feature type="binding site" evidence="7">
    <location>
        <position position="74"/>
    </location>
    <ligand>
        <name>Fe(3+)</name>
        <dbReference type="ChEBI" id="CHEBI:29034"/>
    </ligand>
</feature>
<dbReference type="Gene3D" id="2.30.40.10">
    <property type="entry name" value="Urease, subunit C, domain 1"/>
    <property type="match status" value="1"/>
</dbReference>
<evidence type="ECO:0000256" key="4">
    <source>
        <dbReference type="ARBA" id="ARBA00022808"/>
    </source>
</evidence>